<evidence type="ECO:0000313" key="3">
    <source>
        <dbReference type="Proteomes" id="UP001174932"/>
    </source>
</evidence>
<evidence type="ECO:0000256" key="1">
    <source>
        <dbReference type="SAM" id="Phobius"/>
    </source>
</evidence>
<organism evidence="2 3">
    <name type="scientific">Rhizobium alvei</name>
    <dbReference type="NCBI Taxonomy" id="1132659"/>
    <lineage>
        <taxon>Bacteria</taxon>
        <taxon>Pseudomonadati</taxon>
        <taxon>Pseudomonadota</taxon>
        <taxon>Alphaproteobacteria</taxon>
        <taxon>Hyphomicrobiales</taxon>
        <taxon>Rhizobiaceae</taxon>
        <taxon>Rhizobium/Agrobacterium group</taxon>
        <taxon>Rhizobium</taxon>
    </lineage>
</organism>
<reference evidence="2" key="1">
    <citation type="journal article" date="2015" name="Int. J. Syst. Evol. Microbiol.">
        <title>Rhizobium alvei sp. nov., isolated from a freshwater river.</title>
        <authorList>
            <person name="Sheu S.Y."/>
            <person name="Huang H.W."/>
            <person name="Young C.C."/>
            <person name="Chen W.M."/>
        </authorList>
    </citation>
    <scope>NUCLEOTIDE SEQUENCE</scope>
    <source>
        <strain evidence="2">TNR-22</strain>
    </source>
</reference>
<dbReference type="RefSeq" id="WP_304378735.1">
    <property type="nucleotide sequence ID" value="NZ_JAUOZU010000021.1"/>
</dbReference>
<dbReference type="EMBL" id="JAUOZU010000021">
    <property type="protein sequence ID" value="MDO6966808.1"/>
    <property type="molecule type" value="Genomic_DNA"/>
</dbReference>
<keyword evidence="1" id="KW-0472">Membrane</keyword>
<proteinExistence type="predicted"/>
<reference evidence="2" key="2">
    <citation type="submission" date="2023-07" db="EMBL/GenBank/DDBJ databases">
        <authorList>
            <person name="Shen H."/>
        </authorList>
    </citation>
    <scope>NUCLEOTIDE SEQUENCE</scope>
    <source>
        <strain evidence="2">TNR-22</strain>
    </source>
</reference>
<name>A0ABT8YSQ7_9HYPH</name>
<keyword evidence="1" id="KW-1133">Transmembrane helix</keyword>
<feature type="transmembrane region" description="Helical" evidence="1">
    <location>
        <begin position="44"/>
        <end position="61"/>
    </location>
</feature>
<keyword evidence="3" id="KW-1185">Reference proteome</keyword>
<comment type="caution">
    <text evidence="2">The sequence shown here is derived from an EMBL/GenBank/DDBJ whole genome shotgun (WGS) entry which is preliminary data.</text>
</comment>
<accession>A0ABT8YSQ7</accession>
<evidence type="ECO:0008006" key="4">
    <source>
        <dbReference type="Google" id="ProtNLM"/>
    </source>
</evidence>
<feature type="transmembrane region" description="Helical" evidence="1">
    <location>
        <begin position="12"/>
        <end position="32"/>
    </location>
</feature>
<evidence type="ECO:0000313" key="2">
    <source>
        <dbReference type="EMBL" id="MDO6966808.1"/>
    </source>
</evidence>
<keyword evidence="1" id="KW-0812">Transmembrane</keyword>
<sequence length="79" mass="8136">MEEIKAWYQSRAVWGALVAILAGVLQMAGLSLDAAGQAQLTDSVLALVGIVGGLLALYGRLKATAALGGADPERKKPTE</sequence>
<gene>
    <name evidence="2" type="ORF">Q4481_22880</name>
</gene>
<protein>
    <recommendedName>
        <fullName evidence="4">Holin</fullName>
    </recommendedName>
</protein>
<dbReference type="Proteomes" id="UP001174932">
    <property type="component" value="Unassembled WGS sequence"/>
</dbReference>